<feature type="active site" evidence="4">
    <location>
        <position position="257"/>
    </location>
</feature>
<dbReference type="Gene3D" id="1.10.230.10">
    <property type="entry name" value="Cytochrome P450-Terp, domain 2"/>
    <property type="match status" value="1"/>
</dbReference>
<dbReference type="EMBL" id="DRXH01000096">
    <property type="protein sequence ID" value="HHM44227.1"/>
    <property type="molecule type" value="Genomic_DNA"/>
</dbReference>
<dbReference type="PANTHER" id="PTHR11739:SF11">
    <property type="entry name" value="CITRATE_2-METHYLCITRATE SYNTHASE"/>
    <property type="match status" value="1"/>
</dbReference>
<evidence type="ECO:0000313" key="6">
    <source>
        <dbReference type="EMBL" id="HHM44227.1"/>
    </source>
</evidence>
<keyword evidence="2 3" id="KW-0808">Transferase</keyword>
<dbReference type="PRINTS" id="PR00143">
    <property type="entry name" value="CITRTSNTHASE"/>
</dbReference>
<dbReference type="AlphaFoldDB" id="A0A7J3VSY5"/>
<comment type="catalytic activity">
    <reaction evidence="3">
        <text>oxaloacetate + acetyl-CoA + H2O = citrate + CoA + H(+)</text>
        <dbReference type="Rhea" id="RHEA:16845"/>
        <dbReference type="ChEBI" id="CHEBI:15377"/>
        <dbReference type="ChEBI" id="CHEBI:15378"/>
        <dbReference type="ChEBI" id="CHEBI:16452"/>
        <dbReference type="ChEBI" id="CHEBI:16947"/>
        <dbReference type="ChEBI" id="CHEBI:57287"/>
        <dbReference type="ChEBI" id="CHEBI:57288"/>
        <dbReference type="EC" id="2.3.3.16"/>
    </reaction>
</comment>
<dbReference type="InterPro" id="IPR002020">
    <property type="entry name" value="Citrate_synthase"/>
</dbReference>
<dbReference type="PROSITE" id="PS00480">
    <property type="entry name" value="CITRATE_SYNTHASE"/>
    <property type="match status" value="1"/>
</dbReference>
<dbReference type="GO" id="GO:0005829">
    <property type="term" value="C:cytosol"/>
    <property type="evidence" value="ECO:0007669"/>
    <property type="project" value="TreeGrafter"/>
</dbReference>
<dbReference type="GO" id="GO:0036440">
    <property type="term" value="F:citrate synthase activity"/>
    <property type="evidence" value="ECO:0007669"/>
    <property type="project" value="UniProtKB-EC"/>
</dbReference>
<dbReference type="PANTHER" id="PTHR11739">
    <property type="entry name" value="CITRATE SYNTHASE"/>
    <property type="match status" value="1"/>
</dbReference>
<evidence type="ECO:0000256" key="1">
    <source>
        <dbReference type="ARBA" id="ARBA00010566"/>
    </source>
</evidence>
<comment type="caution">
    <text evidence="6">The sequence shown here is derived from an EMBL/GenBank/DDBJ whole genome shotgun (WGS) entry which is preliminary data.</text>
</comment>
<dbReference type="SUPFAM" id="SSF48256">
    <property type="entry name" value="Citrate synthase"/>
    <property type="match status" value="1"/>
</dbReference>
<accession>A0A7J3VSY5</accession>
<proteinExistence type="inferred from homology"/>
<dbReference type="CDD" id="cd06118">
    <property type="entry name" value="citrate_synt_like_1"/>
    <property type="match status" value="1"/>
</dbReference>
<dbReference type="InterPro" id="IPR019810">
    <property type="entry name" value="Citrate_synthase_AS"/>
</dbReference>
<protein>
    <recommendedName>
        <fullName evidence="3 5">Citrate synthase</fullName>
        <ecNumber evidence="3">2.3.3.16</ecNumber>
    </recommendedName>
</protein>
<dbReference type="EC" id="2.3.3.16" evidence="3"/>
<evidence type="ECO:0000256" key="4">
    <source>
        <dbReference type="PIRSR" id="PIRSR001369-1"/>
    </source>
</evidence>
<name>A0A7J3VSY5_CALS0</name>
<dbReference type="PIRSF" id="PIRSF001369">
    <property type="entry name" value="Citrate_synth"/>
    <property type="match status" value="1"/>
</dbReference>
<dbReference type="Gene3D" id="1.10.580.10">
    <property type="entry name" value="Citrate Synthase, domain 1"/>
    <property type="match status" value="1"/>
</dbReference>
<organism evidence="6">
    <name type="scientific">Caldiarchaeum subterraneum</name>
    <dbReference type="NCBI Taxonomy" id="311458"/>
    <lineage>
        <taxon>Archaea</taxon>
        <taxon>Nitrososphaerota</taxon>
        <taxon>Candidatus Caldarchaeales</taxon>
        <taxon>Candidatus Caldarchaeaceae</taxon>
        <taxon>Candidatus Caldarchaeum</taxon>
    </lineage>
</organism>
<dbReference type="InterPro" id="IPR024176">
    <property type="entry name" value="Citrate_synthase_bac-typ"/>
</dbReference>
<dbReference type="GO" id="GO:0005975">
    <property type="term" value="P:carbohydrate metabolic process"/>
    <property type="evidence" value="ECO:0007669"/>
    <property type="project" value="TreeGrafter"/>
</dbReference>
<dbReference type="InterPro" id="IPR036969">
    <property type="entry name" value="Citrate_synthase_sf"/>
</dbReference>
<reference evidence="6" key="1">
    <citation type="journal article" date="2020" name="mSystems">
        <title>Genome- and Community-Level Interaction Insights into Carbon Utilization and Element Cycling Functions of Hydrothermarchaeota in Hydrothermal Sediment.</title>
        <authorList>
            <person name="Zhou Z."/>
            <person name="Liu Y."/>
            <person name="Xu W."/>
            <person name="Pan J."/>
            <person name="Luo Z.H."/>
            <person name="Li M."/>
        </authorList>
    </citation>
    <scope>NUCLEOTIDE SEQUENCE [LARGE SCALE GENOMIC DNA]</scope>
    <source>
        <strain evidence="6">SpSt-1074</strain>
    </source>
</reference>
<evidence type="ECO:0000256" key="3">
    <source>
        <dbReference type="PIRNR" id="PIRNR001369"/>
    </source>
</evidence>
<sequence>MSQYVAGLEGVPAVESTISTIDVENRRIIIRGKSLEKLARENSFEEVAYLLLYGEMPDRDEAKAFGEELASNRTIPDEVVGAVKSLPSNTHPMDALRTGISMLAAYDRELDDTGLEANRRKALRLIAKTGVLTGNLDNLLQRKTWSQPFKEHNHSENILALIKGKPVEGWAAKTFETLFILYVEHELAASTFAARVIASTLSDMYGAFVGAIAALKGPLHGGANEKAVEVFEHDVAGAERLVREKLARKERVMGFGHRVYKRGIDPRAEVAKQLLEEACRIVGDDRLYRVGDHVERLMEREKNLYPNLDFYAAALYKLMEIPPRLYTPIFVASRTAGWAAHVVEQQAENRLFRPRAIYKGPVED</sequence>
<dbReference type="InterPro" id="IPR016142">
    <property type="entry name" value="Citrate_synth-like_lrg_a-sub"/>
</dbReference>
<dbReference type="Pfam" id="PF00285">
    <property type="entry name" value="Citrate_synt"/>
    <property type="match status" value="1"/>
</dbReference>
<feature type="active site" evidence="4">
    <location>
        <position position="309"/>
    </location>
</feature>
<evidence type="ECO:0000256" key="5">
    <source>
        <dbReference type="RuleBase" id="RU000441"/>
    </source>
</evidence>
<dbReference type="GO" id="GO:0006099">
    <property type="term" value="P:tricarboxylic acid cycle"/>
    <property type="evidence" value="ECO:0007669"/>
    <property type="project" value="InterPro"/>
</dbReference>
<gene>
    <name evidence="6" type="ORF">ENM31_02875</name>
</gene>
<comment type="similarity">
    <text evidence="1 3 5">Belongs to the citrate synthase family.</text>
</comment>
<dbReference type="InterPro" id="IPR016143">
    <property type="entry name" value="Citrate_synth-like_sm_a-sub"/>
</dbReference>
<evidence type="ECO:0000256" key="2">
    <source>
        <dbReference type="ARBA" id="ARBA00022679"/>
    </source>
</evidence>